<name>A0A1I1HYE2_9RHOB</name>
<sequence length="470" mass="48777">MNWTDRGHFINGRWTGGRGGTPVENPFEETTFAQITAGTTGDIDAAVAAARAAFPGWAATPPLERAALVARVADGLKTRMPELAEVIATEVGTPIKIAGPVQVGLPMTNAAGTAKAAESYAWEREIGNSRVVMEPVGVVAAVTPWNYPLHQAVAKVAPAIVAGCTVVLKPADLAPLNALMLAEIFEAAGAPPGVFNVVTGPGRVIGEHLATHPGVDMLSFTGSTGVGGRLAALAARDIRRVSLELGGKSAAVVLDDAELEPAVKATVNACLLNSGQTCSALTRLIVPAGKMSKAAEIAAAVAGRMVLGDPMDPGTRQGPVISSGQRDGIRQMIRAAESEARLVAGGSDTPEGLSRGYFVRPTIFAEVHPDSALAQEEVFGPVLAIFGADDEDDAIAIANNSRYGLSGAVWSGDRDRAERAARRMRTGQVEINGGRFNPAAPFGGFKQSGYGREIGVFGIDDFVEPKALQF</sequence>
<proteinExistence type="inferred from homology"/>
<dbReference type="InterPro" id="IPR029510">
    <property type="entry name" value="Ald_DH_CS_GLU"/>
</dbReference>
<dbReference type="InterPro" id="IPR016161">
    <property type="entry name" value="Ald_DH/histidinol_DH"/>
</dbReference>
<evidence type="ECO:0000256" key="3">
    <source>
        <dbReference type="ARBA" id="ARBA00024226"/>
    </source>
</evidence>
<dbReference type="InterPro" id="IPR016160">
    <property type="entry name" value="Ald_DH_CS_CYS"/>
</dbReference>
<dbReference type="CDD" id="cd07138">
    <property type="entry name" value="ALDH_CddD_SSP0762"/>
    <property type="match status" value="1"/>
</dbReference>
<dbReference type="RefSeq" id="WP_093360287.1">
    <property type="nucleotide sequence ID" value="NZ_FOLG01000003.1"/>
</dbReference>
<dbReference type="OrthoDB" id="9812625at2"/>
<dbReference type="PANTHER" id="PTHR42804:SF1">
    <property type="entry name" value="ALDEHYDE DEHYDROGENASE-RELATED"/>
    <property type="match status" value="1"/>
</dbReference>
<keyword evidence="2 6" id="KW-0560">Oxidoreductase</keyword>
<dbReference type="Pfam" id="PF00171">
    <property type="entry name" value="Aldedh"/>
    <property type="match status" value="1"/>
</dbReference>
<feature type="domain" description="Aldehyde dehydrogenase" evidence="7">
    <location>
        <begin position="21"/>
        <end position="467"/>
    </location>
</feature>
<evidence type="ECO:0000256" key="5">
    <source>
        <dbReference type="PROSITE-ProRule" id="PRU10007"/>
    </source>
</evidence>
<dbReference type="AlphaFoldDB" id="A0A1I1HYE2"/>
<dbReference type="FunFam" id="3.40.605.10:FF:000007">
    <property type="entry name" value="NAD/NADP-dependent betaine aldehyde dehydrogenase"/>
    <property type="match status" value="1"/>
</dbReference>
<dbReference type="Gene3D" id="3.40.605.10">
    <property type="entry name" value="Aldehyde Dehydrogenase, Chain A, domain 1"/>
    <property type="match status" value="1"/>
</dbReference>
<dbReference type="PANTHER" id="PTHR42804">
    <property type="entry name" value="ALDEHYDE DEHYDROGENASE"/>
    <property type="match status" value="1"/>
</dbReference>
<dbReference type="PROSITE" id="PS00687">
    <property type="entry name" value="ALDEHYDE_DEHYDR_GLU"/>
    <property type="match status" value="1"/>
</dbReference>
<evidence type="ECO:0000259" key="7">
    <source>
        <dbReference type="Pfam" id="PF00171"/>
    </source>
</evidence>
<dbReference type="EMBL" id="FOLG01000003">
    <property type="protein sequence ID" value="SFC28861.1"/>
    <property type="molecule type" value="Genomic_DNA"/>
</dbReference>
<evidence type="ECO:0000256" key="2">
    <source>
        <dbReference type="ARBA" id="ARBA00023002"/>
    </source>
</evidence>
<keyword evidence="9" id="KW-1185">Reference proteome</keyword>
<dbReference type="PROSITE" id="PS00070">
    <property type="entry name" value="ALDEHYDE_DEHYDR_CYS"/>
    <property type="match status" value="1"/>
</dbReference>
<dbReference type="InterPro" id="IPR016163">
    <property type="entry name" value="Ald_DH_C"/>
</dbReference>
<dbReference type="InterPro" id="IPR015590">
    <property type="entry name" value="Aldehyde_DH_dom"/>
</dbReference>
<dbReference type="SUPFAM" id="SSF53720">
    <property type="entry name" value="ALDH-like"/>
    <property type="match status" value="1"/>
</dbReference>
<evidence type="ECO:0000313" key="8">
    <source>
        <dbReference type="EMBL" id="SFC28861.1"/>
    </source>
</evidence>
<reference evidence="8 9" key="1">
    <citation type="submission" date="2016-10" db="EMBL/GenBank/DDBJ databases">
        <authorList>
            <person name="de Groot N.N."/>
        </authorList>
    </citation>
    <scope>NUCLEOTIDE SEQUENCE [LARGE SCALE GENOMIC DNA]</scope>
    <source>
        <strain evidence="8 9">DSM 19548</strain>
    </source>
</reference>
<evidence type="ECO:0000313" key="9">
    <source>
        <dbReference type="Proteomes" id="UP000198728"/>
    </source>
</evidence>
<feature type="active site" evidence="5">
    <location>
        <position position="244"/>
    </location>
</feature>
<protein>
    <recommendedName>
        <fullName evidence="3">aldehyde dehydrogenase (NAD(+))</fullName>
        <ecNumber evidence="3">1.2.1.3</ecNumber>
    </recommendedName>
</protein>
<organism evidence="8 9">
    <name type="scientific">Tropicimonas isoalkanivorans</name>
    <dbReference type="NCBI Taxonomy" id="441112"/>
    <lineage>
        <taxon>Bacteria</taxon>
        <taxon>Pseudomonadati</taxon>
        <taxon>Pseudomonadota</taxon>
        <taxon>Alphaproteobacteria</taxon>
        <taxon>Rhodobacterales</taxon>
        <taxon>Roseobacteraceae</taxon>
        <taxon>Tropicimonas</taxon>
    </lineage>
</organism>
<evidence type="ECO:0000256" key="6">
    <source>
        <dbReference type="RuleBase" id="RU003345"/>
    </source>
</evidence>
<dbReference type="GO" id="GO:0004029">
    <property type="term" value="F:aldehyde dehydrogenase (NAD+) activity"/>
    <property type="evidence" value="ECO:0007669"/>
    <property type="project" value="UniProtKB-EC"/>
</dbReference>
<comment type="catalytic activity">
    <reaction evidence="4">
        <text>an aldehyde + NAD(+) + H2O = a carboxylate + NADH + 2 H(+)</text>
        <dbReference type="Rhea" id="RHEA:16185"/>
        <dbReference type="ChEBI" id="CHEBI:15377"/>
        <dbReference type="ChEBI" id="CHEBI:15378"/>
        <dbReference type="ChEBI" id="CHEBI:17478"/>
        <dbReference type="ChEBI" id="CHEBI:29067"/>
        <dbReference type="ChEBI" id="CHEBI:57540"/>
        <dbReference type="ChEBI" id="CHEBI:57945"/>
        <dbReference type="EC" id="1.2.1.3"/>
    </reaction>
</comment>
<dbReference type="Proteomes" id="UP000198728">
    <property type="component" value="Unassembled WGS sequence"/>
</dbReference>
<gene>
    <name evidence="8" type="ORF">SAMN04488094_103327</name>
</gene>
<accession>A0A1I1HYE2</accession>
<dbReference type="EC" id="1.2.1.3" evidence="3"/>
<comment type="similarity">
    <text evidence="1 6">Belongs to the aldehyde dehydrogenase family.</text>
</comment>
<dbReference type="Gene3D" id="3.40.309.10">
    <property type="entry name" value="Aldehyde Dehydrogenase, Chain A, domain 2"/>
    <property type="match status" value="1"/>
</dbReference>
<evidence type="ECO:0000256" key="4">
    <source>
        <dbReference type="ARBA" id="ARBA00049194"/>
    </source>
</evidence>
<dbReference type="InterPro" id="IPR016162">
    <property type="entry name" value="Ald_DH_N"/>
</dbReference>
<dbReference type="STRING" id="441112.SAMN04488094_103327"/>
<evidence type="ECO:0000256" key="1">
    <source>
        <dbReference type="ARBA" id="ARBA00009986"/>
    </source>
</evidence>